<feature type="region of interest" description="Disordered" evidence="2">
    <location>
        <begin position="357"/>
        <end position="394"/>
    </location>
</feature>
<dbReference type="Proteomes" id="UP000604046">
    <property type="component" value="Unassembled WGS sequence"/>
</dbReference>
<gene>
    <name evidence="3" type="ORF">SNAT2548_LOCUS7882</name>
</gene>
<evidence type="ECO:0000256" key="2">
    <source>
        <dbReference type="SAM" id="MobiDB-lite"/>
    </source>
</evidence>
<feature type="compositionally biased region" description="Pro residues" evidence="2">
    <location>
        <begin position="365"/>
        <end position="386"/>
    </location>
</feature>
<protein>
    <submittedName>
        <fullName evidence="3">Uncharacterized protein</fullName>
    </submittedName>
</protein>
<accession>A0A812K1Z2</accession>
<feature type="compositionally biased region" description="Basic and acidic residues" evidence="2">
    <location>
        <begin position="493"/>
        <end position="509"/>
    </location>
</feature>
<sequence>MATATLKLLSCLPDKKESHSDSFLKNRDLPLNVLSFLQWNIHNECFLSCQETKLPGHCDASYPHCKENATEQLRSMLTEGNGALDFAGVEQMADEQLATNQVDVEWGQIYHTCGGENGFGAAPFDIAMLLYRKSKWEVKQVNGTFLQPFGGCMERADGGEGPTNYRAFLGQAFVHKHSRFEVLVVVAHFPHIKRYSEEILRLSAALTSFRASSGVNQVVLIADTNRERTAGEIMADIYPNVTGVVGSAQQKTCCYPIYLHAFDRVIAGGFPAKEASMKTIFPFGTEGGHQPPAWATVNMHDPIIVEFSLGKLSVGGERLAHHLYGGDKLAVVSSVCIGLEPGMLQCPAAAPSAYQQSQAQQFALPTPPQWQAPPLPAADDLGPPPKRQTDQMPTPASIENQKQAYARALDQQLESGTRTINEQKNQAMEILRNAAEEKKMKYMMQLEEQLLQQEFELDEQCHQQIMQLQQAAFQQKSQLEHQASTLIMEFKQRQMQEDRHRDSGQRADRGAVSAGMLQCPAAAPSAYQQSQAQQFALPTPPQWQAPPLPAADDLGPPPKRQTDQMPTPASIENQKQAYARALDQQLESGTRTINEQKNQAMEILRNAAEEKKMKYMMQLEEQLLQQEFELDEQCHQQIMQLQQAAFQQKSQLEHQASTLIMEFKQRQMQEQLQNRLYQQKLKMYQMRQAQGQRPAGGQGPPQ</sequence>
<keyword evidence="1" id="KW-0175">Coiled coil</keyword>
<evidence type="ECO:0000313" key="3">
    <source>
        <dbReference type="EMBL" id="CAE7218747.1"/>
    </source>
</evidence>
<dbReference type="OrthoDB" id="408112at2759"/>
<proteinExistence type="predicted"/>
<dbReference type="AlphaFoldDB" id="A0A812K1Z2"/>
<evidence type="ECO:0000256" key="1">
    <source>
        <dbReference type="SAM" id="Coils"/>
    </source>
</evidence>
<name>A0A812K1Z2_9DINO</name>
<dbReference type="EMBL" id="CAJNDS010000564">
    <property type="protein sequence ID" value="CAE7218747.1"/>
    <property type="molecule type" value="Genomic_DNA"/>
</dbReference>
<organism evidence="3 4">
    <name type="scientific">Symbiodinium natans</name>
    <dbReference type="NCBI Taxonomy" id="878477"/>
    <lineage>
        <taxon>Eukaryota</taxon>
        <taxon>Sar</taxon>
        <taxon>Alveolata</taxon>
        <taxon>Dinophyceae</taxon>
        <taxon>Suessiales</taxon>
        <taxon>Symbiodiniaceae</taxon>
        <taxon>Symbiodinium</taxon>
    </lineage>
</organism>
<feature type="coiled-coil region" evidence="1">
    <location>
        <begin position="579"/>
        <end position="636"/>
    </location>
</feature>
<feature type="coiled-coil region" evidence="1">
    <location>
        <begin position="406"/>
        <end position="463"/>
    </location>
</feature>
<feature type="compositionally biased region" description="Pro residues" evidence="2">
    <location>
        <begin position="538"/>
        <end position="559"/>
    </location>
</feature>
<evidence type="ECO:0000313" key="4">
    <source>
        <dbReference type="Proteomes" id="UP000604046"/>
    </source>
</evidence>
<comment type="caution">
    <text evidence="3">The sequence shown here is derived from an EMBL/GenBank/DDBJ whole genome shotgun (WGS) entry which is preliminary data.</text>
</comment>
<keyword evidence="4" id="KW-1185">Reference proteome</keyword>
<feature type="compositionally biased region" description="Low complexity" evidence="2">
    <location>
        <begin position="523"/>
        <end position="537"/>
    </location>
</feature>
<feature type="region of interest" description="Disordered" evidence="2">
    <location>
        <begin position="493"/>
        <end position="512"/>
    </location>
</feature>
<feature type="region of interest" description="Disordered" evidence="2">
    <location>
        <begin position="523"/>
        <end position="567"/>
    </location>
</feature>
<reference evidence="3" key="1">
    <citation type="submission" date="2021-02" db="EMBL/GenBank/DDBJ databases">
        <authorList>
            <person name="Dougan E. K."/>
            <person name="Rhodes N."/>
            <person name="Thang M."/>
            <person name="Chan C."/>
        </authorList>
    </citation>
    <scope>NUCLEOTIDE SEQUENCE</scope>
</reference>